<reference evidence="6 7" key="1">
    <citation type="journal article" date="2009" name="Biosci. Biotechnol. Biochem.">
        <title>WeGAS: a web-based microbial genome annotation system.</title>
        <authorList>
            <person name="Lee D."/>
            <person name="Seo H."/>
            <person name="Park C."/>
            <person name="Park K."/>
        </authorList>
    </citation>
    <scope>NUCLEOTIDE SEQUENCE [LARGE SCALE GENOMIC DNA]</scope>
    <source>
        <strain evidence="7">ATCC 49049 / DSM 4359 / NBRC 107923 / NS-E</strain>
    </source>
</reference>
<name>B9K788_THENN</name>
<dbReference type="InterPro" id="IPR007160">
    <property type="entry name" value="DUF362"/>
</dbReference>
<dbReference type="GO" id="GO:0046872">
    <property type="term" value="F:metal ion binding"/>
    <property type="evidence" value="ECO:0007669"/>
    <property type="project" value="UniProtKB-KW"/>
</dbReference>
<feature type="domain" description="4Fe-4S ferredoxin-type" evidence="5">
    <location>
        <begin position="251"/>
        <end position="280"/>
    </location>
</feature>
<dbReference type="GO" id="GO:0051539">
    <property type="term" value="F:4 iron, 4 sulfur cluster binding"/>
    <property type="evidence" value="ECO:0007669"/>
    <property type="project" value="UniProtKB-KW"/>
</dbReference>
<evidence type="ECO:0000313" key="6">
    <source>
        <dbReference type="EMBL" id="ACM22821.1"/>
    </source>
</evidence>
<evidence type="ECO:0000256" key="1">
    <source>
        <dbReference type="ARBA" id="ARBA00022485"/>
    </source>
</evidence>
<dbReference type="InterPro" id="IPR017896">
    <property type="entry name" value="4Fe4S_Fe-S-bd"/>
</dbReference>
<feature type="domain" description="4Fe-4S ferredoxin-type" evidence="5">
    <location>
        <begin position="281"/>
        <end position="307"/>
    </location>
</feature>
<accession>B9K788</accession>
<keyword evidence="1" id="KW-0004">4Fe-4S</keyword>
<dbReference type="PROSITE" id="PS00198">
    <property type="entry name" value="4FE4S_FER_1"/>
    <property type="match status" value="2"/>
</dbReference>
<dbReference type="Gene3D" id="3.30.70.3270">
    <property type="match status" value="1"/>
</dbReference>
<dbReference type="Pfam" id="PF13237">
    <property type="entry name" value="Fer4_10"/>
    <property type="match status" value="1"/>
</dbReference>
<dbReference type="PROSITE" id="PS51379">
    <property type="entry name" value="4FE4S_FER_2"/>
    <property type="match status" value="2"/>
</dbReference>
<dbReference type="SUPFAM" id="SSF54862">
    <property type="entry name" value="4Fe-4S ferredoxins"/>
    <property type="match status" value="1"/>
</dbReference>
<keyword evidence="7" id="KW-1185">Reference proteome</keyword>
<dbReference type="InterPro" id="IPR050157">
    <property type="entry name" value="PSI_iron-sulfur_center"/>
</dbReference>
<organism evidence="6 7">
    <name type="scientific">Thermotoga neapolitana (strain ATCC 49049 / DSM 4359 / NBRC 107923 / NS-E)</name>
    <dbReference type="NCBI Taxonomy" id="309803"/>
    <lineage>
        <taxon>Bacteria</taxon>
        <taxon>Thermotogati</taxon>
        <taxon>Thermotogota</taxon>
        <taxon>Thermotogae</taxon>
        <taxon>Thermotogales</taxon>
        <taxon>Thermotogaceae</taxon>
        <taxon>Thermotoga</taxon>
    </lineage>
</organism>
<dbReference type="PANTHER" id="PTHR24960:SF76">
    <property type="entry name" value="4FE-4S FERREDOXIN-TYPE DOMAIN-CONTAINING PROTEIN"/>
    <property type="match status" value="1"/>
</dbReference>
<dbReference type="RefSeq" id="WP_015919140.1">
    <property type="nucleotide sequence ID" value="NC_011978.1"/>
</dbReference>
<keyword evidence="4" id="KW-0411">Iron-sulfur</keyword>
<dbReference type="eggNOG" id="COG1143">
    <property type="taxonomic scope" value="Bacteria"/>
</dbReference>
<dbReference type="EMBL" id="CP000916">
    <property type="protein sequence ID" value="ACM22821.1"/>
    <property type="molecule type" value="Genomic_DNA"/>
</dbReference>
<proteinExistence type="predicted"/>
<dbReference type="eggNOG" id="COG2006">
    <property type="taxonomic scope" value="Bacteria"/>
</dbReference>
<dbReference type="Proteomes" id="UP000000445">
    <property type="component" value="Chromosome"/>
</dbReference>
<keyword evidence="2" id="KW-0479">Metal-binding</keyword>
<dbReference type="Pfam" id="PF04015">
    <property type="entry name" value="DUF362"/>
    <property type="match status" value="1"/>
</dbReference>
<evidence type="ECO:0000313" key="7">
    <source>
        <dbReference type="Proteomes" id="UP000000445"/>
    </source>
</evidence>
<sequence>MLVKPNLISARRPEEAVTTHPLILKGVLEFLIDLGTKPFVGDSPAFSSFKRVVRVTGVEDVCTELKVPCVPLDDPVEVNGEIFQKIKISRKVLEADKVVNLPKLKTHSQMVMTLGVKNTFGCVVGLEKSSWHMRAKNYDDFANLLIDIHRIVSPILTILDGVEGMEGNGPTNGKKRFFGVVGVSRNAFALDEAVCRALGVDHFVYTVKHSRKRKLVPDYETVGHFQASIELPSTVSTLDRLSRTFSRFFVKYPRIDTGKCVKCRLCEERCPASAIDISSQRIDYQKCIRCYVCHEVCPHDAIKLVRNFLR</sequence>
<dbReference type="InterPro" id="IPR017900">
    <property type="entry name" value="4Fe4S_Fe_S_CS"/>
</dbReference>
<evidence type="ECO:0000259" key="5">
    <source>
        <dbReference type="PROSITE" id="PS51379"/>
    </source>
</evidence>
<evidence type="ECO:0000256" key="4">
    <source>
        <dbReference type="ARBA" id="ARBA00023014"/>
    </source>
</evidence>
<evidence type="ECO:0000256" key="2">
    <source>
        <dbReference type="ARBA" id="ARBA00022723"/>
    </source>
</evidence>
<evidence type="ECO:0000256" key="3">
    <source>
        <dbReference type="ARBA" id="ARBA00023004"/>
    </source>
</evidence>
<dbReference type="PANTHER" id="PTHR24960">
    <property type="entry name" value="PHOTOSYSTEM I IRON-SULFUR CENTER-RELATED"/>
    <property type="match status" value="1"/>
</dbReference>
<dbReference type="HOGENOM" id="CLU_058393_1_0_0"/>
<dbReference type="KEGG" id="tna:CTN_0645"/>
<gene>
    <name evidence="6" type="ordered locus">CTN_0645</name>
</gene>
<dbReference type="STRING" id="309803.CTN_0645"/>
<keyword evidence="3" id="KW-0408">Iron</keyword>
<dbReference type="Gene3D" id="3.30.70.20">
    <property type="match status" value="1"/>
</dbReference>
<protein>
    <submittedName>
        <fullName evidence="6">Iron-sulfur cluster-binding protein</fullName>
    </submittedName>
</protein>
<dbReference type="AlphaFoldDB" id="B9K788"/>